<proteinExistence type="predicted"/>
<sequence>MQKSGDLDELDYSLVNALQIAPRAPWKLVGEVLGVNPVTVARRWERLSSSGHAWVTAYAASPLMRSMPFALVTVTCAADSVLRVATDLLDDPHAVTVSHTVGTSDLLLAIWSPDLSMLSRYLLSRLNRLPGVLTSRVSVATEMFVEGSSWRLRALDPGQRRMLRAVEEPAATGPAALLRPGDQELAIALSRDGRASYEELAAVTGTSTSTVRRRLAR</sequence>
<evidence type="ECO:0000256" key="2">
    <source>
        <dbReference type="ARBA" id="ARBA00023125"/>
    </source>
</evidence>
<dbReference type="InterPro" id="IPR036388">
    <property type="entry name" value="WH-like_DNA-bd_sf"/>
</dbReference>
<evidence type="ECO:0000259" key="5">
    <source>
        <dbReference type="Pfam" id="PF13404"/>
    </source>
</evidence>
<dbReference type="PANTHER" id="PTHR30154:SF34">
    <property type="entry name" value="TRANSCRIPTIONAL REGULATOR AZLB"/>
    <property type="match status" value="1"/>
</dbReference>
<dbReference type="InterPro" id="IPR019887">
    <property type="entry name" value="Tscrpt_reg_AsnC/Lrp_C"/>
</dbReference>
<evidence type="ECO:0000313" key="6">
    <source>
        <dbReference type="EMBL" id="MFD0850915.1"/>
    </source>
</evidence>
<keyword evidence="7" id="KW-1185">Reference proteome</keyword>
<feature type="domain" description="Transcription regulator AsnC/Lrp ligand binding" evidence="4">
    <location>
        <begin position="72"/>
        <end position="141"/>
    </location>
</feature>
<feature type="domain" description="HTH asnC-type" evidence="5">
    <location>
        <begin position="182"/>
        <end position="217"/>
    </location>
</feature>
<dbReference type="Gene3D" id="3.30.70.920">
    <property type="match status" value="1"/>
</dbReference>
<keyword evidence="2" id="KW-0238">DNA-binding</keyword>
<protein>
    <submittedName>
        <fullName evidence="6">AsnC family transcriptional regulator</fullName>
    </submittedName>
</protein>
<keyword evidence="1" id="KW-0805">Transcription regulation</keyword>
<dbReference type="InterPro" id="IPR011008">
    <property type="entry name" value="Dimeric_a/b-barrel"/>
</dbReference>
<dbReference type="Proteomes" id="UP001597083">
    <property type="component" value="Unassembled WGS sequence"/>
</dbReference>
<feature type="non-terminal residue" evidence="6">
    <location>
        <position position="217"/>
    </location>
</feature>
<evidence type="ECO:0000256" key="3">
    <source>
        <dbReference type="ARBA" id="ARBA00023163"/>
    </source>
</evidence>
<dbReference type="SMART" id="SM00344">
    <property type="entry name" value="HTH_ASNC"/>
    <property type="match status" value="1"/>
</dbReference>
<dbReference type="InterPro" id="IPR000485">
    <property type="entry name" value="AsnC-type_HTH_dom"/>
</dbReference>
<reference evidence="7" key="1">
    <citation type="journal article" date="2019" name="Int. J. Syst. Evol. Microbiol.">
        <title>The Global Catalogue of Microorganisms (GCM) 10K type strain sequencing project: providing services to taxonomists for standard genome sequencing and annotation.</title>
        <authorList>
            <consortium name="The Broad Institute Genomics Platform"/>
            <consortium name="The Broad Institute Genome Sequencing Center for Infectious Disease"/>
            <person name="Wu L."/>
            <person name="Ma J."/>
        </authorList>
    </citation>
    <scope>NUCLEOTIDE SEQUENCE [LARGE SCALE GENOMIC DNA]</scope>
    <source>
        <strain evidence="7">JCM 31696</strain>
    </source>
</reference>
<keyword evidence="3" id="KW-0804">Transcription</keyword>
<organism evidence="6 7">
    <name type="scientific">Actinomadura adrarensis</name>
    <dbReference type="NCBI Taxonomy" id="1819600"/>
    <lineage>
        <taxon>Bacteria</taxon>
        <taxon>Bacillati</taxon>
        <taxon>Actinomycetota</taxon>
        <taxon>Actinomycetes</taxon>
        <taxon>Streptosporangiales</taxon>
        <taxon>Thermomonosporaceae</taxon>
        <taxon>Actinomadura</taxon>
    </lineage>
</organism>
<dbReference type="Gene3D" id="1.10.10.10">
    <property type="entry name" value="Winged helix-like DNA-binding domain superfamily/Winged helix DNA-binding domain"/>
    <property type="match status" value="2"/>
</dbReference>
<dbReference type="SUPFAM" id="SSF54909">
    <property type="entry name" value="Dimeric alpha+beta barrel"/>
    <property type="match status" value="1"/>
</dbReference>
<name>A0ABW3C8S6_9ACTN</name>
<accession>A0ABW3C8S6</accession>
<evidence type="ECO:0000259" key="4">
    <source>
        <dbReference type="Pfam" id="PF01037"/>
    </source>
</evidence>
<dbReference type="EMBL" id="JBHTIR010000184">
    <property type="protein sequence ID" value="MFD0850915.1"/>
    <property type="molecule type" value="Genomic_DNA"/>
</dbReference>
<comment type="caution">
    <text evidence="6">The sequence shown here is derived from an EMBL/GenBank/DDBJ whole genome shotgun (WGS) entry which is preliminary data.</text>
</comment>
<dbReference type="InterPro" id="IPR019888">
    <property type="entry name" value="Tscrpt_reg_AsnC-like"/>
</dbReference>
<feature type="domain" description="HTH asnC-type" evidence="5">
    <location>
        <begin position="7"/>
        <end position="47"/>
    </location>
</feature>
<evidence type="ECO:0000313" key="7">
    <source>
        <dbReference type="Proteomes" id="UP001597083"/>
    </source>
</evidence>
<gene>
    <name evidence="6" type="ORF">ACFQ07_01625</name>
</gene>
<dbReference type="Pfam" id="PF13404">
    <property type="entry name" value="HTH_AsnC-type"/>
    <property type="match status" value="2"/>
</dbReference>
<evidence type="ECO:0000256" key="1">
    <source>
        <dbReference type="ARBA" id="ARBA00023015"/>
    </source>
</evidence>
<dbReference type="Pfam" id="PF01037">
    <property type="entry name" value="AsnC_trans_reg"/>
    <property type="match status" value="1"/>
</dbReference>
<dbReference type="PANTHER" id="PTHR30154">
    <property type="entry name" value="LEUCINE-RESPONSIVE REGULATORY PROTEIN"/>
    <property type="match status" value="1"/>
</dbReference>